<keyword evidence="1" id="KW-0812">Transmembrane</keyword>
<feature type="transmembrane region" description="Helical" evidence="1">
    <location>
        <begin position="119"/>
        <end position="140"/>
    </location>
</feature>
<dbReference type="OrthoDB" id="3430853at2"/>
<feature type="transmembrane region" description="Helical" evidence="1">
    <location>
        <begin position="178"/>
        <end position="198"/>
    </location>
</feature>
<protein>
    <submittedName>
        <fullName evidence="2">Uncharacterized protein</fullName>
    </submittedName>
</protein>
<proteinExistence type="predicted"/>
<feature type="transmembrane region" description="Helical" evidence="1">
    <location>
        <begin position="87"/>
        <end position="107"/>
    </location>
</feature>
<reference evidence="2 3" key="1">
    <citation type="submission" date="2019-03" db="EMBL/GenBank/DDBJ databases">
        <title>Genomics of glacier-inhabiting Cryobacterium strains.</title>
        <authorList>
            <person name="Liu Q."/>
            <person name="Xin Y.-H."/>
        </authorList>
    </citation>
    <scope>NUCLEOTIDE SEQUENCE [LARGE SCALE GENOMIC DNA]</scope>
    <source>
        <strain evidence="2 3">Sr59</strain>
    </source>
</reference>
<feature type="transmembrane region" description="Helical" evidence="1">
    <location>
        <begin position="60"/>
        <end position="80"/>
    </location>
</feature>
<feature type="transmembrane region" description="Helical" evidence="1">
    <location>
        <begin position="147"/>
        <end position="166"/>
    </location>
</feature>
<dbReference type="RefSeq" id="WP_134639391.1">
    <property type="nucleotide sequence ID" value="NZ_SOHM01000007.1"/>
</dbReference>
<dbReference type="Proteomes" id="UP000298468">
    <property type="component" value="Unassembled WGS sequence"/>
</dbReference>
<dbReference type="Pfam" id="PF20128">
    <property type="entry name" value="DUF6518"/>
    <property type="match status" value="1"/>
</dbReference>
<feature type="transmembrane region" description="Helical" evidence="1">
    <location>
        <begin position="32"/>
        <end position="54"/>
    </location>
</feature>
<gene>
    <name evidence="2" type="ORF">E3T61_02830</name>
</gene>
<organism evidence="2 3">
    <name type="scientific">Cryobacterium lactosi</name>
    <dbReference type="NCBI Taxonomy" id="1259202"/>
    <lineage>
        <taxon>Bacteria</taxon>
        <taxon>Bacillati</taxon>
        <taxon>Actinomycetota</taxon>
        <taxon>Actinomycetes</taxon>
        <taxon>Micrococcales</taxon>
        <taxon>Microbacteriaceae</taxon>
        <taxon>Cryobacterium</taxon>
    </lineage>
</organism>
<keyword evidence="3" id="KW-1185">Reference proteome</keyword>
<evidence type="ECO:0000313" key="2">
    <source>
        <dbReference type="EMBL" id="TFD93958.1"/>
    </source>
</evidence>
<dbReference type="EMBL" id="SOHM01000007">
    <property type="protein sequence ID" value="TFD93958.1"/>
    <property type="molecule type" value="Genomic_DNA"/>
</dbReference>
<accession>A0A4R9BZH4</accession>
<keyword evidence="1" id="KW-1133">Transmembrane helix</keyword>
<keyword evidence="1" id="KW-0472">Membrane</keyword>
<name>A0A4R9BZH4_9MICO</name>
<sequence length="228" mass="24621">METLQSTRTTEPATEPTALRSGWWHAETRRSALWAILVALAGAVLIGGLTSFAQQYLPPWIHSLSNSVGGWTMFSFLIVWLGRARPLLAAVLGVVVFQLLVESYSVVTEWRGFDDGDPFTSIWTVVGLAAGPLLGVTAGLVRYAPPLWRALAVTPLCAVLLGEGIWALNTIADTTSPVYWSLEIVMSGVFLVAAIIHSRLAPRSISLVVCVWLTGTLAFVAVCLFVLN</sequence>
<evidence type="ECO:0000313" key="3">
    <source>
        <dbReference type="Proteomes" id="UP000298468"/>
    </source>
</evidence>
<evidence type="ECO:0000256" key="1">
    <source>
        <dbReference type="SAM" id="Phobius"/>
    </source>
</evidence>
<dbReference type="InterPro" id="IPR045393">
    <property type="entry name" value="DUF6518"/>
</dbReference>
<feature type="transmembrane region" description="Helical" evidence="1">
    <location>
        <begin position="205"/>
        <end position="227"/>
    </location>
</feature>
<comment type="caution">
    <text evidence="2">The sequence shown here is derived from an EMBL/GenBank/DDBJ whole genome shotgun (WGS) entry which is preliminary data.</text>
</comment>
<dbReference type="AlphaFoldDB" id="A0A4R9BZH4"/>